<dbReference type="KEGG" id="tped:TPE_1156"/>
<reference evidence="1 2" key="1">
    <citation type="journal article" date="2013" name="PLoS ONE">
        <title>Genome-Wide Relatedness of Treponema pedis, from Gingiva and Necrotic Skin Lesions of Pigs, with the Human Oral Pathogen Treponema denticola.</title>
        <authorList>
            <person name="Svartstrom O."/>
            <person name="Mushtaq M."/>
            <person name="Pringle M."/>
            <person name="Segerman B."/>
        </authorList>
    </citation>
    <scope>NUCLEOTIDE SEQUENCE [LARGE SCALE GENOMIC DNA]</scope>
    <source>
        <strain evidence="1">T A4</strain>
    </source>
</reference>
<keyword evidence="2" id="KW-1185">Reference proteome</keyword>
<dbReference type="STRING" id="1291379.TPE_1156"/>
<name>S6A3K6_9SPIR</name>
<dbReference type="HOGENOM" id="CLU_3278209_0_0_12"/>
<accession>S6A3K6</accession>
<dbReference type="GeneID" id="301091361"/>
<protein>
    <recommendedName>
        <fullName evidence="3">ABC transporter ATP-binding protein</fullName>
    </recommendedName>
</protein>
<dbReference type="EMBL" id="CP004120">
    <property type="protein sequence ID" value="AGT43651.1"/>
    <property type="molecule type" value="Genomic_DNA"/>
</dbReference>
<dbReference type="InterPro" id="IPR027417">
    <property type="entry name" value="P-loop_NTPase"/>
</dbReference>
<sequence>MVFDITFGYKNSLIFDDFHFEIPDGEITVLCGHNGAGKLRF</sequence>
<dbReference type="PATRIC" id="fig|1291379.3.peg.1152"/>
<dbReference type="Proteomes" id="UP000015620">
    <property type="component" value="Chromosome"/>
</dbReference>
<evidence type="ECO:0008006" key="3">
    <source>
        <dbReference type="Google" id="ProtNLM"/>
    </source>
</evidence>
<dbReference type="SUPFAM" id="SSF52540">
    <property type="entry name" value="P-loop containing nucleoside triphosphate hydrolases"/>
    <property type="match status" value="1"/>
</dbReference>
<evidence type="ECO:0000313" key="1">
    <source>
        <dbReference type="EMBL" id="AGT43651.1"/>
    </source>
</evidence>
<dbReference type="CDD" id="cd00267">
    <property type="entry name" value="ABC_ATPase"/>
    <property type="match status" value="1"/>
</dbReference>
<evidence type="ECO:0000313" key="2">
    <source>
        <dbReference type="Proteomes" id="UP000015620"/>
    </source>
</evidence>
<dbReference type="AlphaFoldDB" id="S6A3K6"/>
<dbReference type="Gene3D" id="3.40.50.300">
    <property type="entry name" value="P-loop containing nucleotide triphosphate hydrolases"/>
    <property type="match status" value="1"/>
</dbReference>
<gene>
    <name evidence="1" type="ORF">TPE_1156</name>
</gene>
<dbReference type="RefSeq" id="WP_020964951.1">
    <property type="nucleotide sequence ID" value="NC_022097.1"/>
</dbReference>
<proteinExistence type="predicted"/>
<organism evidence="1 2">
    <name type="scientific">Treponema pedis str. T A4</name>
    <dbReference type="NCBI Taxonomy" id="1291379"/>
    <lineage>
        <taxon>Bacteria</taxon>
        <taxon>Pseudomonadati</taxon>
        <taxon>Spirochaetota</taxon>
        <taxon>Spirochaetia</taxon>
        <taxon>Spirochaetales</taxon>
        <taxon>Treponemataceae</taxon>
        <taxon>Treponema</taxon>
    </lineage>
</organism>